<evidence type="ECO:0000256" key="6">
    <source>
        <dbReference type="ARBA" id="ARBA00023136"/>
    </source>
</evidence>
<evidence type="ECO:0000313" key="9">
    <source>
        <dbReference type="EMBL" id="MST57403.1"/>
    </source>
</evidence>
<feature type="transmembrane region" description="Helical" evidence="7">
    <location>
        <begin position="20"/>
        <end position="47"/>
    </location>
</feature>
<dbReference type="AlphaFoldDB" id="A0A6L5YH11"/>
<dbReference type="Pfam" id="PF00528">
    <property type="entry name" value="BPD_transp_1"/>
    <property type="match status" value="1"/>
</dbReference>
<evidence type="ECO:0000256" key="3">
    <source>
        <dbReference type="ARBA" id="ARBA00022475"/>
    </source>
</evidence>
<dbReference type="GO" id="GO:0022857">
    <property type="term" value="F:transmembrane transporter activity"/>
    <property type="evidence" value="ECO:0007669"/>
    <property type="project" value="InterPro"/>
</dbReference>
<keyword evidence="2 7" id="KW-0813">Transport</keyword>
<name>A0A6L5YH11_9FIRM</name>
<feature type="domain" description="ABC transmembrane type-1" evidence="8">
    <location>
        <begin position="24"/>
        <end position="238"/>
    </location>
</feature>
<evidence type="ECO:0000256" key="5">
    <source>
        <dbReference type="ARBA" id="ARBA00022989"/>
    </source>
</evidence>
<dbReference type="InterPro" id="IPR035906">
    <property type="entry name" value="MetI-like_sf"/>
</dbReference>
<keyword evidence="6 7" id="KW-0472">Membrane</keyword>
<keyword evidence="3" id="KW-1003">Cell membrane</keyword>
<dbReference type="PANTHER" id="PTHR30614">
    <property type="entry name" value="MEMBRANE COMPONENT OF AMINO ACID ABC TRANSPORTER"/>
    <property type="match status" value="1"/>
</dbReference>
<feature type="transmembrane region" description="Helical" evidence="7">
    <location>
        <begin position="216"/>
        <end position="238"/>
    </location>
</feature>
<evidence type="ECO:0000256" key="2">
    <source>
        <dbReference type="ARBA" id="ARBA00022448"/>
    </source>
</evidence>
<dbReference type="NCBIfam" id="TIGR01726">
    <property type="entry name" value="HEQRo_perm_3TM"/>
    <property type="match status" value="1"/>
</dbReference>
<dbReference type="Gene3D" id="1.10.3720.10">
    <property type="entry name" value="MetI-like"/>
    <property type="match status" value="1"/>
</dbReference>
<dbReference type="PROSITE" id="PS50928">
    <property type="entry name" value="ABC_TM1"/>
    <property type="match status" value="1"/>
</dbReference>
<protein>
    <submittedName>
        <fullName evidence="9">Amino acid ABC transporter permease</fullName>
    </submittedName>
</protein>
<dbReference type="SUPFAM" id="SSF161098">
    <property type="entry name" value="MetI-like"/>
    <property type="match status" value="1"/>
</dbReference>
<dbReference type="PANTHER" id="PTHR30614:SF41">
    <property type="entry name" value="INNER MEMBRANE AMINO-ACID ABC TRANSPORTER PERMEASE PROTEIN YHDY"/>
    <property type="match status" value="1"/>
</dbReference>
<dbReference type="InterPro" id="IPR043429">
    <property type="entry name" value="ArtM/GltK/GlnP/TcyL/YhdX-like"/>
</dbReference>
<evidence type="ECO:0000256" key="4">
    <source>
        <dbReference type="ARBA" id="ARBA00022692"/>
    </source>
</evidence>
<dbReference type="InterPro" id="IPR000515">
    <property type="entry name" value="MetI-like"/>
</dbReference>
<dbReference type="CDD" id="cd06261">
    <property type="entry name" value="TM_PBP2"/>
    <property type="match status" value="1"/>
</dbReference>
<keyword evidence="4 7" id="KW-0812">Transmembrane</keyword>
<dbReference type="GO" id="GO:0006865">
    <property type="term" value="P:amino acid transport"/>
    <property type="evidence" value="ECO:0007669"/>
    <property type="project" value="TreeGrafter"/>
</dbReference>
<comment type="similarity">
    <text evidence="7">Belongs to the binding-protein-dependent transport system permease family.</text>
</comment>
<dbReference type="GO" id="GO:0043190">
    <property type="term" value="C:ATP-binding cassette (ABC) transporter complex"/>
    <property type="evidence" value="ECO:0007669"/>
    <property type="project" value="InterPro"/>
</dbReference>
<accession>A0A6L5YH11</accession>
<evidence type="ECO:0000259" key="8">
    <source>
        <dbReference type="PROSITE" id="PS50928"/>
    </source>
</evidence>
<dbReference type="InterPro" id="IPR010065">
    <property type="entry name" value="AA_ABC_transptr_permease_3TM"/>
</dbReference>
<dbReference type="Proteomes" id="UP000476055">
    <property type="component" value="Unassembled WGS sequence"/>
</dbReference>
<comment type="caution">
    <text evidence="9">The sequence shown here is derived from an EMBL/GenBank/DDBJ whole genome shotgun (WGS) entry which is preliminary data.</text>
</comment>
<evidence type="ECO:0000256" key="7">
    <source>
        <dbReference type="RuleBase" id="RU363032"/>
    </source>
</evidence>
<reference evidence="9 10" key="1">
    <citation type="submission" date="2019-08" db="EMBL/GenBank/DDBJ databases">
        <title>In-depth cultivation of the pig gut microbiome towards novel bacterial diversity and tailored functional studies.</title>
        <authorList>
            <person name="Wylensek D."/>
            <person name="Hitch T.C.A."/>
            <person name="Clavel T."/>
        </authorList>
    </citation>
    <scope>NUCLEOTIDE SEQUENCE [LARGE SCALE GENOMIC DNA]</scope>
    <source>
        <strain evidence="9 10">WCA3-601-WT-6H</strain>
    </source>
</reference>
<comment type="subcellular location">
    <subcellularLocation>
        <location evidence="1 7">Cell membrane</location>
        <topology evidence="1 7">Multi-pass membrane protein</topology>
    </subcellularLocation>
</comment>
<dbReference type="EMBL" id="VUMU01000003">
    <property type="protein sequence ID" value="MST57403.1"/>
    <property type="molecule type" value="Genomic_DNA"/>
</dbReference>
<keyword evidence="5 7" id="KW-1133">Transmembrane helix</keyword>
<keyword evidence="10" id="KW-1185">Reference proteome</keyword>
<evidence type="ECO:0000256" key="1">
    <source>
        <dbReference type="ARBA" id="ARBA00004651"/>
    </source>
</evidence>
<organism evidence="9 10">
    <name type="scientific">Waltera intestinalis</name>
    <dbReference type="NCBI Taxonomy" id="2606635"/>
    <lineage>
        <taxon>Bacteria</taxon>
        <taxon>Bacillati</taxon>
        <taxon>Bacillota</taxon>
        <taxon>Clostridia</taxon>
        <taxon>Lachnospirales</taxon>
        <taxon>Lachnospiraceae</taxon>
        <taxon>Waltera</taxon>
    </lineage>
</organism>
<evidence type="ECO:0000313" key="10">
    <source>
        <dbReference type="Proteomes" id="UP000476055"/>
    </source>
</evidence>
<feature type="transmembrane region" description="Helical" evidence="7">
    <location>
        <begin position="59"/>
        <end position="87"/>
    </location>
</feature>
<gene>
    <name evidence="9" type="ORF">FYJ59_03965</name>
</gene>
<sequence>MSNLEASFSILAQKGVMLYILRGTVFTLIIALIAVVLGIVIGSVLALCRNYCTSKTTKIFGIIATIYIEVFRNTPLLLWIFICLVFCPCPELFNRKLFGLTTVETKLLFKAAVALILFTSSVIAEIIRGGLNSIAHGQFEAGHAQGFNVVQVMIYIILPQAYRNVIPTLLSQVITTIKDSSYLANVATIELMARTKQLLSAASRYNGTGNVNVSDVFVLFGMAALIYFIINYTLSCVVRSMQKRRKKPVRVMAESLYPSK</sequence>
<dbReference type="RefSeq" id="WP_154495381.1">
    <property type="nucleotide sequence ID" value="NZ_VUMU01000003.1"/>
</dbReference>
<proteinExistence type="inferred from homology"/>